<dbReference type="EMBL" id="FPBJ01000043">
    <property type="protein sequence ID" value="SFU90666.1"/>
    <property type="molecule type" value="Genomic_DNA"/>
</dbReference>
<dbReference type="OrthoDB" id="6446856at2"/>
<evidence type="ECO:0000313" key="2">
    <source>
        <dbReference type="Proteomes" id="UP000242496"/>
    </source>
</evidence>
<name>A0A1I7JZN3_9GAMM</name>
<dbReference type="AlphaFoldDB" id="A0A1I7JZN3"/>
<organism evidence="1 2">
    <name type="scientific">Xenorhabdus koppenhoeferi</name>
    <dbReference type="NCBI Taxonomy" id="351659"/>
    <lineage>
        <taxon>Bacteria</taxon>
        <taxon>Pseudomonadati</taxon>
        <taxon>Pseudomonadota</taxon>
        <taxon>Gammaproteobacteria</taxon>
        <taxon>Enterobacterales</taxon>
        <taxon>Morganellaceae</taxon>
        <taxon>Xenorhabdus</taxon>
    </lineage>
</organism>
<dbReference type="STRING" id="351659.SAMN05421784_1435"/>
<gene>
    <name evidence="1" type="ORF">SAMN05421784_1435</name>
</gene>
<protein>
    <submittedName>
        <fullName evidence="1">Uncharacterized protein</fullName>
    </submittedName>
</protein>
<sequence>MTNTIHKNAVISATGEKQLLRVAQMTAFLAELLNNSEGKPISSEGMAVVMECLSEQVELIIEESSLMNRDIK</sequence>
<reference evidence="2" key="1">
    <citation type="submission" date="2016-10" db="EMBL/GenBank/DDBJ databases">
        <authorList>
            <person name="Varghese N."/>
            <person name="Submissions S."/>
        </authorList>
    </citation>
    <scope>NUCLEOTIDE SEQUENCE [LARGE SCALE GENOMIC DNA]</scope>
    <source>
        <strain evidence="2">DSM 18168</strain>
    </source>
</reference>
<accession>A0A1I7JZN3</accession>
<dbReference type="Proteomes" id="UP000242496">
    <property type="component" value="Unassembled WGS sequence"/>
</dbReference>
<evidence type="ECO:0000313" key="1">
    <source>
        <dbReference type="EMBL" id="SFU90666.1"/>
    </source>
</evidence>
<dbReference type="RefSeq" id="WP_012990611.1">
    <property type="nucleotide sequence ID" value="NZ_CAWRBG010000073.1"/>
</dbReference>
<proteinExistence type="predicted"/>
<keyword evidence="2" id="KW-1185">Reference proteome</keyword>